<gene>
    <name evidence="1" type="ORF">NLG97_g3793</name>
</gene>
<evidence type="ECO:0000313" key="1">
    <source>
        <dbReference type="EMBL" id="KAJ3494871.1"/>
    </source>
</evidence>
<dbReference type="EMBL" id="JANAKD010000336">
    <property type="protein sequence ID" value="KAJ3494871.1"/>
    <property type="molecule type" value="Genomic_DNA"/>
</dbReference>
<reference evidence="1" key="1">
    <citation type="submission" date="2022-07" db="EMBL/GenBank/DDBJ databases">
        <title>Genome Sequence of Lecanicillium saksenae.</title>
        <authorList>
            <person name="Buettner E."/>
        </authorList>
    </citation>
    <scope>NUCLEOTIDE SEQUENCE</scope>
    <source>
        <strain evidence="1">VT-O1</strain>
    </source>
</reference>
<organism evidence="1 2">
    <name type="scientific">Lecanicillium saksenae</name>
    <dbReference type="NCBI Taxonomy" id="468837"/>
    <lineage>
        <taxon>Eukaryota</taxon>
        <taxon>Fungi</taxon>
        <taxon>Dikarya</taxon>
        <taxon>Ascomycota</taxon>
        <taxon>Pezizomycotina</taxon>
        <taxon>Sordariomycetes</taxon>
        <taxon>Hypocreomycetidae</taxon>
        <taxon>Hypocreales</taxon>
        <taxon>Cordycipitaceae</taxon>
        <taxon>Lecanicillium</taxon>
    </lineage>
</organism>
<name>A0ACC1QX69_9HYPO</name>
<protein>
    <submittedName>
        <fullName evidence="1">Uncharacterized protein</fullName>
    </submittedName>
</protein>
<comment type="caution">
    <text evidence="1">The sequence shown here is derived from an EMBL/GenBank/DDBJ whole genome shotgun (WGS) entry which is preliminary data.</text>
</comment>
<accession>A0ACC1QX69</accession>
<proteinExistence type="predicted"/>
<dbReference type="Proteomes" id="UP001148737">
    <property type="component" value="Unassembled WGS sequence"/>
</dbReference>
<evidence type="ECO:0000313" key="2">
    <source>
        <dbReference type="Proteomes" id="UP001148737"/>
    </source>
</evidence>
<sequence>MVDILLTITSCEDAKLSILRLQEGLESNRRLTQNRCAQQSPFPNASAQTEGHGAAPSTDTTTIMDGLPRPPPRIVTVATGVAQNVETQRPADSPRRKRPRTSGPAANDSGVCPVIPSTDSREQTNTHRTPATNGGATNNSSLPPPAQSVIRNAPPTTSIPTRDNAQPIANMQPTCTAPINAETTANAGSTTDSQSLSNMESTGTAPSTSTVPSLSPAHCITLFWVQCTRKHKSCHNSIYIDKPYAVVNNSSCHLVGRSRVANVDDFLATRASTLFAVYREYLCDLPSASDSEIRKQERYVREVIAVVSNDLYQAMEGLSKFAPDRDSYRGITQVNQQLIPCPLTEAPSEYSRAFLYHHRKEVTEGAAAAPGSPLARLSEWLAANPDPMMATINRLYAANLVSERILEYMFSPNSMVVFLHNDVRQFRVLLNFPSISSTGQLCLPCWNWRFDGQGLTRDCKTQIVNIPRGNTFSLATLEVRPVRPADHLSQQFKQQECFGDIWPFDQHRIMSYEGYDCSKRLSYPPQSRFIEDPRKYSVWCQATSSPNAAQIAKDRFDMWPERVPYSGHLPPDQRLLLPAGTPAFSIKDKVWVQIRTFRYRSPTWNASSFEQVLLPERTKSLIKDLVMIRTMKSDSRKIISRDETLGLMIDSGFRSMILFHGGVGTGKTFTAAELARMPLFRLGYEDFNSQVNANENRRWDTSFAADSNCILFIEDVDTHFEDDSACLVPRSARILKLRRIIERYKGVIIIESRNPGAFDESFRAEIQLSVYFAPLHPDSRKKIWQNSLLAVRASKQRVDYDGIEAHMEDLSMYELNGRQIRNTLALARKAALRSDEVLTWERLRDAVEQRES</sequence>
<keyword evidence="2" id="KW-1185">Reference proteome</keyword>